<gene>
    <name evidence="1" type="ORF">IAB46_03105</name>
</gene>
<evidence type="ECO:0000313" key="1">
    <source>
        <dbReference type="EMBL" id="HIS46542.1"/>
    </source>
</evidence>
<reference evidence="1" key="2">
    <citation type="journal article" date="2021" name="PeerJ">
        <title>Extensive microbial diversity within the chicken gut microbiome revealed by metagenomics and culture.</title>
        <authorList>
            <person name="Gilroy R."/>
            <person name="Ravi A."/>
            <person name="Getino M."/>
            <person name="Pursley I."/>
            <person name="Horton D.L."/>
            <person name="Alikhan N.F."/>
            <person name="Baker D."/>
            <person name="Gharbi K."/>
            <person name="Hall N."/>
            <person name="Watson M."/>
            <person name="Adriaenssens E.M."/>
            <person name="Foster-Nyarko E."/>
            <person name="Jarju S."/>
            <person name="Secka A."/>
            <person name="Antonio M."/>
            <person name="Oren A."/>
            <person name="Chaudhuri R.R."/>
            <person name="La Ragione R."/>
            <person name="Hildebrand F."/>
            <person name="Pallen M.J."/>
        </authorList>
    </citation>
    <scope>NUCLEOTIDE SEQUENCE</scope>
    <source>
        <strain evidence="1">CHK178-757</strain>
    </source>
</reference>
<reference evidence="1" key="1">
    <citation type="submission" date="2020-10" db="EMBL/GenBank/DDBJ databases">
        <authorList>
            <person name="Gilroy R."/>
        </authorList>
    </citation>
    <scope>NUCLEOTIDE SEQUENCE</scope>
    <source>
        <strain evidence="1">CHK178-757</strain>
    </source>
</reference>
<dbReference type="GO" id="GO:0009295">
    <property type="term" value="C:nucleoid"/>
    <property type="evidence" value="ECO:0007669"/>
    <property type="project" value="InterPro"/>
</dbReference>
<dbReference type="InterPro" id="IPR007358">
    <property type="entry name" value="Nucleoid_associated_NdpA"/>
</dbReference>
<name>A0A9D1JPW6_9FIRM</name>
<organism evidence="1 2">
    <name type="scientific">Candidatus Scybalocola faecigallinarum</name>
    <dbReference type="NCBI Taxonomy" id="2840941"/>
    <lineage>
        <taxon>Bacteria</taxon>
        <taxon>Bacillati</taxon>
        <taxon>Bacillota</taxon>
        <taxon>Clostridia</taxon>
        <taxon>Lachnospirales</taxon>
        <taxon>Lachnospiraceae</taxon>
        <taxon>Lachnospiraceae incertae sedis</taxon>
        <taxon>Candidatus Scybalocola (ex Gilroy et al. 2021)</taxon>
    </lineage>
</organism>
<dbReference type="EMBL" id="DVIT01000013">
    <property type="protein sequence ID" value="HIS46542.1"/>
    <property type="molecule type" value="Genomic_DNA"/>
</dbReference>
<dbReference type="Pfam" id="PF04245">
    <property type="entry name" value="NA37"/>
    <property type="match status" value="1"/>
</dbReference>
<comment type="caution">
    <text evidence="1">The sequence shown here is derived from an EMBL/GenBank/DDBJ whole genome shotgun (WGS) entry which is preliminary data.</text>
</comment>
<evidence type="ECO:0000313" key="2">
    <source>
        <dbReference type="Proteomes" id="UP000823927"/>
    </source>
</evidence>
<dbReference type="AlphaFoldDB" id="A0A9D1JPW6"/>
<sequence length="336" mass="38596">MKRDDIIIQKAIIHILDGSVGMPVLSDRELECGPDLYDFFRAHLEKITESDDVKQCSFSPESEIRDELSMFDPEQFVAVSQKLAAFLYSIMNSNIDIPSADLAVLLFRHEEQAYLGILKMNYKSSYTHLTVSDLGENTNNIIKQKALLPSEGQKLSEAAVIRLSDMDIMLLEKKYEVNGVKTNYMSELYLKCHGKLSQKARLNIVTKAVDQINQKYFDEEDVQRSMETKKVLYDAFEDGGGLSVETVKEKLFAENEDMRRDFEEKIEKYHIDAEEIRPINKQTIKKFERQFIKTDTGIEISIPMDQYDNQDIVEFITNSDGSISVLIKNISHMTSK</sequence>
<dbReference type="Proteomes" id="UP000823927">
    <property type="component" value="Unassembled WGS sequence"/>
</dbReference>
<proteinExistence type="predicted"/>
<protein>
    <submittedName>
        <fullName evidence="1">Nucleoid-associated protein</fullName>
    </submittedName>
</protein>
<accession>A0A9D1JPW6</accession>